<evidence type="ECO:0000313" key="1">
    <source>
        <dbReference type="EMBL" id="MCI84615.1"/>
    </source>
</evidence>
<comment type="caution">
    <text evidence="1">The sequence shown here is derived from an EMBL/GenBank/DDBJ whole genome shotgun (WGS) entry which is preliminary data.</text>
</comment>
<feature type="non-terminal residue" evidence="1">
    <location>
        <position position="54"/>
    </location>
</feature>
<sequence>MPHYRLHETLFVVVLHSQNQTQLYCDHDALSVAKLPNPNQTPLLFLLHTESPVA</sequence>
<keyword evidence="2" id="KW-1185">Reference proteome</keyword>
<organism evidence="1 2">
    <name type="scientific">Trifolium medium</name>
    <dbReference type="NCBI Taxonomy" id="97028"/>
    <lineage>
        <taxon>Eukaryota</taxon>
        <taxon>Viridiplantae</taxon>
        <taxon>Streptophyta</taxon>
        <taxon>Embryophyta</taxon>
        <taxon>Tracheophyta</taxon>
        <taxon>Spermatophyta</taxon>
        <taxon>Magnoliopsida</taxon>
        <taxon>eudicotyledons</taxon>
        <taxon>Gunneridae</taxon>
        <taxon>Pentapetalae</taxon>
        <taxon>rosids</taxon>
        <taxon>fabids</taxon>
        <taxon>Fabales</taxon>
        <taxon>Fabaceae</taxon>
        <taxon>Papilionoideae</taxon>
        <taxon>50 kb inversion clade</taxon>
        <taxon>NPAAA clade</taxon>
        <taxon>Hologalegina</taxon>
        <taxon>IRL clade</taxon>
        <taxon>Trifolieae</taxon>
        <taxon>Trifolium</taxon>
    </lineage>
</organism>
<dbReference type="EMBL" id="LXQA011095288">
    <property type="protein sequence ID" value="MCI84615.1"/>
    <property type="molecule type" value="Genomic_DNA"/>
</dbReference>
<dbReference type="AlphaFoldDB" id="A0A392VCJ4"/>
<dbReference type="Proteomes" id="UP000265520">
    <property type="component" value="Unassembled WGS sequence"/>
</dbReference>
<evidence type="ECO:0000313" key="2">
    <source>
        <dbReference type="Proteomes" id="UP000265520"/>
    </source>
</evidence>
<accession>A0A392VCJ4</accession>
<reference evidence="1 2" key="1">
    <citation type="journal article" date="2018" name="Front. Plant Sci.">
        <title>Red Clover (Trifolium pratense) and Zigzag Clover (T. medium) - A Picture of Genomic Similarities and Differences.</title>
        <authorList>
            <person name="Dluhosova J."/>
            <person name="Istvanek J."/>
            <person name="Nedelnik J."/>
            <person name="Repkova J."/>
        </authorList>
    </citation>
    <scope>NUCLEOTIDE SEQUENCE [LARGE SCALE GENOMIC DNA]</scope>
    <source>
        <strain evidence="2">cv. 10/8</strain>
        <tissue evidence="1">Leaf</tissue>
    </source>
</reference>
<protein>
    <submittedName>
        <fullName evidence="1">Uncharacterized protein</fullName>
    </submittedName>
</protein>
<proteinExistence type="predicted"/>
<name>A0A392VCJ4_9FABA</name>